<dbReference type="PANTHER" id="PTHR37804">
    <property type="entry name" value="CDAA REGULATORY PROTEIN CDAR"/>
    <property type="match status" value="1"/>
</dbReference>
<keyword evidence="2" id="KW-1185">Reference proteome</keyword>
<dbReference type="Gene3D" id="2.170.120.40">
    <property type="entry name" value="YbbR-like domain"/>
    <property type="match status" value="1"/>
</dbReference>
<dbReference type="PANTHER" id="PTHR37804:SF1">
    <property type="entry name" value="CDAA REGULATORY PROTEIN CDAR"/>
    <property type="match status" value="1"/>
</dbReference>
<evidence type="ECO:0008006" key="3">
    <source>
        <dbReference type="Google" id="ProtNLM"/>
    </source>
</evidence>
<reference evidence="1 2" key="1">
    <citation type="submission" date="2021-05" db="EMBL/GenBank/DDBJ databases">
        <title>A Polyphasic approach of four new species of the genus Ohtaekwangia: Ohtaekwangia histidinii sp. nov., Ohtaekwangia cretensis sp. nov., Ohtaekwangia indiensis sp. nov., Ohtaekwangia reichenbachii sp. nov. from diverse environment.</title>
        <authorList>
            <person name="Octaviana S."/>
        </authorList>
    </citation>
    <scope>NUCLEOTIDE SEQUENCE [LARGE SCALE GENOMIC DNA]</scope>
    <source>
        <strain evidence="1 2">PWU20</strain>
    </source>
</reference>
<dbReference type="EMBL" id="JAHESD010000017">
    <property type="protein sequence ID" value="MBT1703567.1"/>
    <property type="molecule type" value="Genomic_DNA"/>
</dbReference>
<organism evidence="1 2">
    <name type="scientific">Chryseosolibacter indicus</name>
    <dbReference type="NCBI Taxonomy" id="2782351"/>
    <lineage>
        <taxon>Bacteria</taxon>
        <taxon>Pseudomonadati</taxon>
        <taxon>Bacteroidota</taxon>
        <taxon>Cytophagia</taxon>
        <taxon>Cytophagales</taxon>
        <taxon>Chryseotaleaceae</taxon>
        <taxon>Chryseosolibacter</taxon>
    </lineage>
</organism>
<dbReference type="Proteomes" id="UP000772618">
    <property type="component" value="Unassembled WGS sequence"/>
</dbReference>
<accession>A0ABS5VS02</accession>
<dbReference type="InterPro" id="IPR053154">
    <property type="entry name" value="c-di-AMP_regulator"/>
</dbReference>
<protein>
    <recommendedName>
        <fullName evidence="3">YbbR-like domain-containing protein</fullName>
    </recommendedName>
</protein>
<gene>
    <name evidence="1" type="ORF">KK060_09775</name>
</gene>
<comment type="caution">
    <text evidence="1">The sequence shown here is derived from an EMBL/GenBank/DDBJ whole genome shotgun (WGS) entry which is preliminary data.</text>
</comment>
<dbReference type="RefSeq" id="WP_254153530.1">
    <property type="nucleotide sequence ID" value="NZ_JAHESD010000017.1"/>
</dbReference>
<name>A0ABS5VS02_9BACT</name>
<proteinExistence type="predicted"/>
<evidence type="ECO:0000313" key="2">
    <source>
        <dbReference type="Proteomes" id="UP000772618"/>
    </source>
</evidence>
<evidence type="ECO:0000313" key="1">
    <source>
        <dbReference type="EMBL" id="MBT1703567.1"/>
    </source>
</evidence>
<sequence length="314" mass="35568">MKVGNPLFNVLRFNHKNWKAVVLCFLAATVFWFFNALNKTYTTNINFPLTFDYDQNNFVPVKSLPREVRINVTGNGWDLFRRGSGVKIPALEIPLERPMETRKIVGSTLPAFFSNQMEGLQINYVLTDTLYLNLEPKIGRWVSLGIDTSKLSVKNGFMLASRVSIMPDSIYLEGPKPLVNEMKEPIVINVPFENIDENFMEDVEVQVPSSDIIKRNPPTVAVMFNVEKTVTIQDSIRLVIENLPSTVWPVLGRKEIPITVAIPQSMQNLLILDSAKAILDLKTVARGDRKILPRIEGLPAFTKVIHLDSVRVKF</sequence>